<sequence length="155" mass="18234">MEYRLHEWMAKRNLSAIDTDQLVSRFKRWLRSKSDSDIQEILMTAFIPDDYEEDGEREKIFSKLVETAICEIFRRIGFRAKLVKPKNETEDIQITIAGKTILVDAKTFRLGRSQIAPNVKDFIKLHTFRTWILNYNLRHRKAQAIGGLVVYPSYP</sequence>
<evidence type="ECO:0000313" key="1">
    <source>
        <dbReference type="EMBL" id="RKO61775.1"/>
    </source>
</evidence>
<dbReference type="InterPro" id="IPR038373">
    <property type="entry name" value="Restrct_endonuc_II_HindIII_sf"/>
</dbReference>
<keyword evidence="1" id="KW-0378">Hydrolase</keyword>
<dbReference type="Gene3D" id="3.40.91.70">
    <property type="entry name" value="Type II restriction endonuclease, HindIII"/>
    <property type="match status" value="1"/>
</dbReference>
<protein>
    <submittedName>
        <fullName evidence="1">HindIII restriction endonuclease</fullName>
    </submittedName>
</protein>
<dbReference type="InterPro" id="IPR019043">
    <property type="entry name" value="Restrct_endonuc_II_HindIII"/>
</dbReference>
<dbReference type="Proteomes" id="UP000286235">
    <property type="component" value="Unassembled WGS sequence"/>
</dbReference>
<accession>A0A420VDZ8</accession>
<organism evidence="1 2">
    <name type="scientific">Caldibacillus debilis GB1</name>
    <dbReference type="NCBI Taxonomy" id="1339248"/>
    <lineage>
        <taxon>Bacteria</taxon>
        <taxon>Bacillati</taxon>
        <taxon>Bacillota</taxon>
        <taxon>Bacilli</taxon>
        <taxon>Bacillales</taxon>
        <taxon>Bacillaceae</taxon>
        <taxon>Caldibacillus</taxon>
    </lineage>
</organism>
<name>A0A420VDZ8_9BACI</name>
<keyword evidence="1" id="KW-0540">Nuclease</keyword>
<comment type="caution">
    <text evidence="1">The sequence shown here is derived from an EMBL/GenBank/DDBJ whole genome shotgun (WGS) entry which is preliminary data.</text>
</comment>
<dbReference type="EMBL" id="AZRV01000035">
    <property type="protein sequence ID" value="RKO61775.1"/>
    <property type="molecule type" value="Genomic_DNA"/>
</dbReference>
<dbReference type="GO" id="GO:0004519">
    <property type="term" value="F:endonuclease activity"/>
    <property type="evidence" value="ECO:0007669"/>
    <property type="project" value="UniProtKB-KW"/>
</dbReference>
<dbReference type="AlphaFoldDB" id="A0A420VDZ8"/>
<gene>
    <name evidence="1" type="ORF">Cdeb_01268</name>
</gene>
<dbReference type="RefSeq" id="WP_120669177.1">
    <property type="nucleotide sequence ID" value="NZ_AZRV01000035.1"/>
</dbReference>
<dbReference type="Pfam" id="PF09518">
    <property type="entry name" value="RE_HindIII"/>
    <property type="match status" value="1"/>
</dbReference>
<keyword evidence="1" id="KW-0255">Endonuclease</keyword>
<reference evidence="1 2" key="1">
    <citation type="submission" date="2013-12" db="EMBL/GenBank/DDBJ databases">
        <title>Genome and proteome characterization of Caldibacillus debilis GB1 derived from a cellulolytic aero-tolerant co-culture.</title>
        <authorList>
            <person name="Wushke S.T."/>
            <person name="Zhang X."/>
            <person name="Fristensky B."/>
            <person name="Wilkins J.A."/>
            <person name="Levin D.B."/>
            <person name="Sparling R."/>
        </authorList>
    </citation>
    <scope>NUCLEOTIDE SEQUENCE [LARGE SCALE GENOMIC DNA]</scope>
    <source>
        <strain evidence="1 2">GB1</strain>
    </source>
</reference>
<proteinExistence type="predicted"/>
<evidence type="ECO:0000313" key="2">
    <source>
        <dbReference type="Proteomes" id="UP000286235"/>
    </source>
</evidence>
<keyword evidence="2" id="KW-1185">Reference proteome</keyword>